<name>A0A165DJV4_EXIGL</name>
<evidence type="ECO:0000313" key="3">
    <source>
        <dbReference type="Proteomes" id="UP000077266"/>
    </source>
</evidence>
<dbReference type="PANTHER" id="PTHR47534">
    <property type="entry name" value="YALI0E05731P"/>
    <property type="match status" value="1"/>
</dbReference>
<dbReference type="Pfam" id="PF00106">
    <property type="entry name" value="adh_short"/>
    <property type="match status" value="1"/>
</dbReference>
<sequence>MLPDNTNVSTRGQRVVVAGATAGIGFGVALQFAKTGAEVWIVGRNPKKGDDVLEKLKQAAPTGVTPAPEFRFFQADLSLISETVRVAHELADAAGEAGIDHLILTQGGPAVATDVAPNAEGLDTHFATQLMSRFVLAHHLTLVRCAVKRSVVSVALAGNGRKEFDVNDITLEALKKSGRYTLLRVAPHDCTVIDAVWQELAERNPSIRFLSLHPGFVRTPALENPAGQPLLLRIVFVFGRAFMAKTIDEYAQVPFYLVANPEGQKLVGTEAKATQWDDKARRLSESPALKTPGTREAIWNFMVGKLPK</sequence>
<dbReference type="AlphaFoldDB" id="A0A165DJV4"/>
<dbReference type="PANTHER" id="PTHR47534:SF3">
    <property type="entry name" value="ALCOHOL DEHYDROGENASE-LIKE C-TERMINAL DOMAIN-CONTAINING PROTEIN"/>
    <property type="match status" value="1"/>
</dbReference>
<evidence type="ECO:0000313" key="2">
    <source>
        <dbReference type="EMBL" id="KZV84721.1"/>
    </source>
</evidence>
<organism evidence="2 3">
    <name type="scientific">Exidia glandulosa HHB12029</name>
    <dbReference type="NCBI Taxonomy" id="1314781"/>
    <lineage>
        <taxon>Eukaryota</taxon>
        <taxon>Fungi</taxon>
        <taxon>Dikarya</taxon>
        <taxon>Basidiomycota</taxon>
        <taxon>Agaricomycotina</taxon>
        <taxon>Agaricomycetes</taxon>
        <taxon>Auriculariales</taxon>
        <taxon>Exidiaceae</taxon>
        <taxon>Exidia</taxon>
    </lineage>
</organism>
<dbReference type="GO" id="GO:0016491">
    <property type="term" value="F:oxidoreductase activity"/>
    <property type="evidence" value="ECO:0007669"/>
    <property type="project" value="UniProtKB-KW"/>
</dbReference>
<dbReference type="STRING" id="1314781.A0A165DJV4"/>
<keyword evidence="3" id="KW-1185">Reference proteome</keyword>
<dbReference type="SUPFAM" id="SSF51735">
    <property type="entry name" value="NAD(P)-binding Rossmann-fold domains"/>
    <property type="match status" value="1"/>
</dbReference>
<dbReference type="InterPro" id="IPR002347">
    <property type="entry name" value="SDR_fam"/>
</dbReference>
<gene>
    <name evidence="2" type="ORF">EXIGLDRAFT_776242</name>
</gene>
<keyword evidence="1" id="KW-0560">Oxidoreductase</keyword>
<dbReference type="Gene3D" id="3.40.50.720">
    <property type="entry name" value="NAD(P)-binding Rossmann-like Domain"/>
    <property type="match status" value="1"/>
</dbReference>
<dbReference type="Proteomes" id="UP000077266">
    <property type="component" value="Unassembled WGS sequence"/>
</dbReference>
<reference evidence="2 3" key="1">
    <citation type="journal article" date="2016" name="Mol. Biol. Evol.">
        <title>Comparative Genomics of Early-Diverging Mushroom-Forming Fungi Provides Insights into the Origins of Lignocellulose Decay Capabilities.</title>
        <authorList>
            <person name="Nagy L.G."/>
            <person name="Riley R."/>
            <person name="Tritt A."/>
            <person name="Adam C."/>
            <person name="Daum C."/>
            <person name="Floudas D."/>
            <person name="Sun H."/>
            <person name="Yadav J.S."/>
            <person name="Pangilinan J."/>
            <person name="Larsson K.H."/>
            <person name="Matsuura K."/>
            <person name="Barry K."/>
            <person name="Labutti K."/>
            <person name="Kuo R."/>
            <person name="Ohm R.A."/>
            <person name="Bhattacharya S.S."/>
            <person name="Shirouzu T."/>
            <person name="Yoshinaga Y."/>
            <person name="Martin F.M."/>
            <person name="Grigoriev I.V."/>
            <person name="Hibbett D.S."/>
        </authorList>
    </citation>
    <scope>NUCLEOTIDE SEQUENCE [LARGE SCALE GENOMIC DNA]</scope>
    <source>
        <strain evidence="2 3">HHB12029</strain>
    </source>
</reference>
<accession>A0A165DJV4</accession>
<dbReference type="InParanoid" id="A0A165DJV4"/>
<dbReference type="InterPro" id="IPR052228">
    <property type="entry name" value="Sec_Metab_Biosynth_Oxidored"/>
</dbReference>
<proteinExistence type="predicted"/>
<dbReference type="EMBL" id="KV426213">
    <property type="protein sequence ID" value="KZV84721.1"/>
    <property type="molecule type" value="Genomic_DNA"/>
</dbReference>
<protein>
    <submittedName>
        <fullName evidence="2">NAD(P)-binding protein</fullName>
    </submittedName>
</protein>
<dbReference type="OrthoDB" id="2898509at2759"/>
<dbReference type="InterPro" id="IPR036291">
    <property type="entry name" value="NAD(P)-bd_dom_sf"/>
</dbReference>
<evidence type="ECO:0000256" key="1">
    <source>
        <dbReference type="ARBA" id="ARBA00023002"/>
    </source>
</evidence>